<dbReference type="GO" id="GO:0006886">
    <property type="term" value="P:intracellular protein transport"/>
    <property type="evidence" value="ECO:0007669"/>
    <property type="project" value="UniProtKB-UniRule"/>
</dbReference>
<sequence>MDALFFLSNGQILVEKHFFGSHENRGDLRSSVREVSLGVSAVSSRHSASGGPSKRMAATATQSSADAATSAASTSPTSGGTSVATIAPVIKGPHNTHIVWMTTPTSLVIAAVLGTHSMDPTECLAFLRELLRSCAAYLTNTGSLVQLTPAVITQHFATVLQLVEEQCDAGLPFRTHMNHLTSFIPPPSIANRLWSGLSGASSVASTLQESSVPWRRGGVQYSRNEVKFDLVEMIDVTVSPTGSLAKPAIRGKLVCKCRLSGEPELTVALNTPAIVCDMAMHPCVRVKVWEQTKTLSFLPPDGDTVIAEFRIDRTVRPALPLYVNPRVVFEEAASRLKVELQVGTKFLQQASFVGKVTLSMQLPHETVSTTLSADAGSVNVDLHSGKCVWTVGRLEPAKSPILSGFIILRSGTPKPAKMPLVHVRFECEKFSASGLKVSTVSVAHASYTKLFKGYRSVTQAGSVLVESTASLTGGGAGMRVGSPTTGTT</sequence>
<evidence type="ECO:0000259" key="6">
    <source>
        <dbReference type="PROSITE" id="PS51072"/>
    </source>
</evidence>
<dbReference type="EMBL" id="HBGL01008049">
    <property type="protein sequence ID" value="CAD9297014.1"/>
    <property type="molecule type" value="Transcribed_RNA"/>
</dbReference>
<protein>
    <recommendedName>
        <fullName evidence="6">MHD domain-containing protein</fullName>
    </recommendedName>
</protein>
<dbReference type="InterPro" id="IPR036168">
    <property type="entry name" value="AP2_Mu_C_sf"/>
</dbReference>
<evidence type="ECO:0000256" key="3">
    <source>
        <dbReference type="ARBA" id="ARBA00022927"/>
    </source>
</evidence>
<feature type="domain" description="MHD" evidence="6">
    <location>
        <begin position="223"/>
        <end position="466"/>
    </location>
</feature>
<keyword evidence="2" id="KW-0813">Transport</keyword>
<feature type="region of interest" description="Disordered" evidence="5">
    <location>
        <begin position="43"/>
        <end position="82"/>
    </location>
</feature>
<dbReference type="PANTHER" id="PTHR10529">
    <property type="entry name" value="AP COMPLEX SUBUNIT MU"/>
    <property type="match status" value="1"/>
</dbReference>
<name>A0A7S1YDZ9_9EUKA</name>
<evidence type="ECO:0000256" key="5">
    <source>
        <dbReference type="SAM" id="MobiDB-lite"/>
    </source>
</evidence>
<dbReference type="Gene3D" id="3.30.450.60">
    <property type="match status" value="1"/>
</dbReference>
<dbReference type="InterPro" id="IPR011012">
    <property type="entry name" value="Longin-like_dom_sf"/>
</dbReference>
<gene>
    <name evidence="7" type="ORF">SSP0437_LOCUS6215</name>
</gene>
<keyword evidence="4" id="KW-0472">Membrane</keyword>
<evidence type="ECO:0000256" key="4">
    <source>
        <dbReference type="ARBA" id="ARBA00023136"/>
    </source>
</evidence>
<comment type="subcellular location">
    <subcellularLocation>
        <location evidence="1">Endomembrane system</location>
    </subcellularLocation>
</comment>
<dbReference type="Pfam" id="PF00928">
    <property type="entry name" value="Adap_comp_sub"/>
    <property type="match status" value="1"/>
</dbReference>
<evidence type="ECO:0000256" key="1">
    <source>
        <dbReference type="ARBA" id="ARBA00004308"/>
    </source>
</evidence>
<dbReference type="InterPro" id="IPR001392">
    <property type="entry name" value="Clathrin_mu"/>
</dbReference>
<dbReference type="InterPro" id="IPR050431">
    <property type="entry name" value="Adaptor_comp_med_subunit"/>
</dbReference>
<dbReference type="InterPro" id="IPR028565">
    <property type="entry name" value="MHD"/>
</dbReference>
<keyword evidence="3" id="KW-0653">Protein transport</keyword>
<dbReference type="AlphaFoldDB" id="A0A7S1YDZ9"/>
<reference evidence="7" key="1">
    <citation type="submission" date="2021-01" db="EMBL/GenBank/DDBJ databases">
        <authorList>
            <person name="Corre E."/>
            <person name="Pelletier E."/>
            <person name="Niang G."/>
            <person name="Scheremetjew M."/>
            <person name="Finn R."/>
            <person name="Kale V."/>
            <person name="Holt S."/>
            <person name="Cochrane G."/>
            <person name="Meng A."/>
            <person name="Brown T."/>
            <person name="Cohen L."/>
        </authorList>
    </citation>
    <scope>NUCLEOTIDE SEQUENCE</scope>
    <source>
        <strain evidence="7">ATCC 50979</strain>
    </source>
</reference>
<accession>A0A7S1YDZ9</accession>
<dbReference type="PROSITE" id="PS51072">
    <property type="entry name" value="MHD"/>
    <property type="match status" value="1"/>
</dbReference>
<dbReference type="GO" id="GO:0012505">
    <property type="term" value="C:endomembrane system"/>
    <property type="evidence" value="ECO:0007669"/>
    <property type="project" value="UniProtKB-SubCell"/>
</dbReference>
<dbReference type="GO" id="GO:0030131">
    <property type="term" value="C:clathrin adaptor complex"/>
    <property type="evidence" value="ECO:0007669"/>
    <property type="project" value="UniProtKB-UniRule"/>
</dbReference>
<feature type="compositionally biased region" description="Low complexity" evidence="5">
    <location>
        <begin position="57"/>
        <end position="82"/>
    </location>
</feature>
<evidence type="ECO:0000313" key="7">
    <source>
        <dbReference type="EMBL" id="CAD9297014.1"/>
    </source>
</evidence>
<evidence type="ECO:0000256" key="2">
    <source>
        <dbReference type="ARBA" id="ARBA00022448"/>
    </source>
</evidence>
<dbReference type="SUPFAM" id="SSF49447">
    <property type="entry name" value="Second domain of Mu2 adaptin subunit (ap50) of ap2 adaptor"/>
    <property type="match status" value="1"/>
</dbReference>
<organism evidence="7">
    <name type="scientific">Sexangularia sp. CB-2014</name>
    <dbReference type="NCBI Taxonomy" id="1486929"/>
    <lineage>
        <taxon>Eukaryota</taxon>
        <taxon>Amoebozoa</taxon>
        <taxon>Tubulinea</taxon>
        <taxon>Elardia</taxon>
        <taxon>Arcellinida</taxon>
        <taxon>Arcellinida incertae sedis</taxon>
        <taxon>Sexangularia</taxon>
    </lineage>
</organism>
<dbReference type="PRINTS" id="PR00314">
    <property type="entry name" value="CLATHRINADPT"/>
</dbReference>
<dbReference type="GO" id="GO:0016192">
    <property type="term" value="P:vesicle-mediated transport"/>
    <property type="evidence" value="ECO:0007669"/>
    <property type="project" value="InterPro"/>
</dbReference>
<dbReference type="Gene3D" id="2.60.40.1170">
    <property type="entry name" value="Mu homology domain, subdomain B"/>
    <property type="match status" value="2"/>
</dbReference>
<proteinExistence type="predicted"/>
<dbReference type="SUPFAM" id="SSF64356">
    <property type="entry name" value="SNARE-like"/>
    <property type="match status" value="1"/>
</dbReference>